<keyword evidence="4" id="KW-1185">Reference proteome</keyword>
<dbReference type="AlphaFoldDB" id="A0A212T380"/>
<dbReference type="InterPro" id="IPR017946">
    <property type="entry name" value="PLC-like_Pdiesterase_TIM-brl"/>
</dbReference>
<name>A0A212T380_9MICO</name>
<dbReference type="SUPFAM" id="SSF51695">
    <property type="entry name" value="PLC-like phosphodiesterases"/>
    <property type="match status" value="1"/>
</dbReference>
<protein>
    <submittedName>
        <fullName evidence="3">Glycerophosphoryl diester phosphodiesterase</fullName>
    </submittedName>
</protein>
<dbReference type="PANTHER" id="PTHR43805">
    <property type="entry name" value="GLYCEROPHOSPHORYL DIESTER PHOSPHODIESTERASE"/>
    <property type="match status" value="1"/>
</dbReference>
<dbReference type="InterPro" id="IPR030395">
    <property type="entry name" value="GP_PDE_dom"/>
</dbReference>
<dbReference type="Pfam" id="PF03009">
    <property type="entry name" value="GDPD"/>
    <property type="match status" value="1"/>
</dbReference>
<sequence length="312" mass="33068">MPFTPVGDTPAMEPHPDTPQASPAQDRIAPYLPGSGPLVLAHRGFAPDGGENTLAAFEAAVELGCTHVETDVHATADGVVIAFHDDSLDRVTDRTGRVSELPWAEVQRARITGGHPVPTLEELLLALPGTRFNIDLKADGAVEPTVEVVERLGVHDRVLLTSFDDGRRLRALGMLSRPVATSAGQARTALLWGASRLLVVAAGIGVGTAEAAGGRMAAPGCHIATATEEWAHRLIHRIARGIDAYQVPEQFKGLRVVDHAFLDAAHLAGAQVHVWTVNDEPTMERLLDLGVDGLVTDRADLALGVVERRAAG</sequence>
<proteinExistence type="predicted"/>
<dbReference type="EMBL" id="FYEZ01000001">
    <property type="protein sequence ID" value="SNC60498.1"/>
    <property type="molecule type" value="Genomic_DNA"/>
</dbReference>
<feature type="domain" description="GP-PDE" evidence="2">
    <location>
        <begin position="37"/>
        <end position="306"/>
    </location>
</feature>
<evidence type="ECO:0000313" key="3">
    <source>
        <dbReference type="EMBL" id="SNC60498.1"/>
    </source>
</evidence>
<dbReference type="GO" id="GO:0008081">
    <property type="term" value="F:phosphoric diester hydrolase activity"/>
    <property type="evidence" value="ECO:0007669"/>
    <property type="project" value="InterPro"/>
</dbReference>
<evidence type="ECO:0000256" key="1">
    <source>
        <dbReference type="SAM" id="MobiDB-lite"/>
    </source>
</evidence>
<gene>
    <name evidence="3" type="ORF">SAMN05445756_0292</name>
</gene>
<dbReference type="PROSITE" id="PS51704">
    <property type="entry name" value="GP_PDE"/>
    <property type="match status" value="1"/>
</dbReference>
<evidence type="ECO:0000313" key="4">
    <source>
        <dbReference type="Proteomes" id="UP000198122"/>
    </source>
</evidence>
<dbReference type="CDD" id="cd08561">
    <property type="entry name" value="GDPD_cytoplasmic_ScUgpQ2_like"/>
    <property type="match status" value="1"/>
</dbReference>
<feature type="region of interest" description="Disordered" evidence="1">
    <location>
        <begin position="1"/>
        <end position="33"/>
    </location>
</feature>
<accession>A0A212T380</accession>
<reference evidence="3 4" key="1">
    <citation type="submission" date="2017-06" db="EMBL/GenBank/DDBJ databases">
        <authorList>
            <person name="Kim H.J."/>
            <person name="Triplett B.A."/>
        </authorList>
    </citation>
    <scope>NUCLEOTIDE SEQUENCE [LARGE SCALE GENOMIC DNA]</scope>
    <source>
        <strain evidence="3 4">DSM 22179</strain>
    </source>
</reference>
<evidence type="ECO:0000259" key="2">
    <source>
        <dbReference type="PROSITE" id="PS51704"/>
    </source>
</evidence>
<dbReference type="PANTHER" id="PTHR43805:SF1">
    <property type="entry name" value="GP-PDE DOMAIN-CONTAINING PROTEIN"/>
    <property type="match status" value="1"/>
</dbReference>
<organism evidence="3 4">
    <name type="scientific">Kytococcus aerolatus</name>
    <dbReference type="NCBI Taxonomy" id="592308"/>
    <lineage>
        <taxon>Bacteria</taxon>
        <taxon>Bacillati</taxon>
        <taxon>Actinomycetota</taxon>
        <taxon>Actinomycetes</taxon>
        <taxon>Micrococcales</taxon>
        <taxon>Kytococcaceae</taxon>
        <taxon>Kytococcus</taxon>
    </lineage>
</organism>
<dbReference type="Gene3D" id="3.20.20.190">
    <property type="entry name" value="Phosphatidylinositol (PI) phosphodiesterase"/>
    <property type="match status" value="1"/>
</dbReference>
<dbReference type="Proteomes" id="UP000198122">
    <property type="component" value="Unassembled WGS sequence"/>
</dbReference>
<dbReference type="GO" id="GO:0006629">
    <property type="term" value="P:lipid metabolic process"/>
    <property type="evidence" value="ECO:0007669"/>
    <property type="project" value="InterPro"/>
</dbReference>